<evidence type="ECO:0000313" key="3">
    <source>
        <dbReference type="Proteomes" id="UP000240424"/>
    </source>
</evidence>
<keyword evidence="1" id="KW-0472">Membrane</keyword>
<dbReference type="Pfam" id="PF04657">
    <property type="entry name" value="DMT_YdcZ"/>
    <property type="match status" value="1"/>
</dbReference>
<dbReference type="STRING" id="1841861.GCA_900157365_03011"/>
<name>A0A2U3PFE1_9MYCO</name>
<sequence length="151" mass="15401">MTPTSMLWLFPLIAAGGVLQAMGGPMNNALRVSLVNPWLATLVSFGLIVPIFLVIAAVFVRPLPTVAGIAGMPWWAPLGGIIGSLAVVCGLLFIGTIGAGTYAALTVSANLITSVVIDHYGWLGVSAHPITPTRAIGAVALVTGVILITSS</sequence>
<protein>
    <submittedName>
        <fullName evidence="2">Uncharacterized membrane protein YdcZ, DUF606 family</fullName>
    </submittedName>
</protein>
<evidence type="ECO:0000256" key="1">
    <source>
        <dbReference type="SAM" id="Phobius"/>
    </source>
</evidence>
<dbReference type="PANTHER" id="PTHR34821:SF2">
    <property type="entry name" value="INNER MEMBRANE PROTEIN YDCZ"/>
    <property type="match status" value="1"/>
</dbReference>
<organism evidence="2 3">
    <name type="scientific">Mycobacterium numidiamassiliense</name>
    <dbReference type="NCBI Taxonomy" id="1841861"/>
    <lineage>
        <taxon>Bacteria</taxon>
        <taxon>Bacillati</taxon>
        <taxon>Actinomycetota</taxon>
        <taxon>Actinomycetes</taxon>
        <taxon>Mycobacteriales</taxon>
        <taxon>Mycobacteriaceae</taxon>
        <taxon>Mycobacterium</taxon>
    </lineage>
</organism>
<keyword evidence="1" id="KW-1133">Transmembrane helix</keyword>
<reference evidence="2 3" key="1">
    <citation type="submission" date="2017-01" db="EMBL/GenBank/DDBJ databases">
        <authorList>
            <consortium name="Urmite Genomes"/>
        </authorList>
    </citation>
    <scope>NUCLEOTIDE SEQUENCE [LARGE SCALE GENOMIC DNA]</scope>
    <source>
        <strain evidence="2 3">AB215</strain>
    </source>
</reference>
<feature type="transmembrane region" description="Helical" evidence="1">
    <location>
        <begin position="133"/>
        <end position="150"/>
    </location>
</feature>
<dbReference type="PANTHER" id="PTHR34821">
    <property type="entry name" value="INNER MEMBRANE PROTEIN YDCZ"/>
    <property type="match status" value="1"/>
</dbReference>
<dbReference type="RefSeq" id="WP_083746229.1">
    <property type="nucleotide sequence ID" value="NZ_FUEZ01000004.1"/>
</dbReference>
<dbReference type="InterPro" id="IPR006750">
    <property type="entry name" value="YdcZ"/>
</dbReference>
<dbReference type="AlphaFoldDB" id="A0A2U3PFE1"/>
<dbReference type="GO" id="GO:0005886">
    <property type="term" value="C:plasma membrane"/>
    <property type="evidence" value="ECO:0007669"/>
    <property type="project" value="TreeGrafter"/>
</dbReference>
<dbReference type="OrthoDB" id="9097160at2"/>
<accession>A0A2U3PFE1</accession>
<gene>
    <name evidence="2" type="ORF">MNAB215_4691</name>
</gene>
<keyword evidence="1" id="KW-0812">Transmembrane</keyword>
<evidence type="ECO:0000313" key="2">
    <source>
        <dbReference type="EMBL" id="SPM42471.1"/>
    </source>
</evidence>
<dbReference type="EMBL" id="FUEZ01000004">
    <property type="protein sequence ID" value="SPM42471.1"/>
    <property type="molecule type" value="Genomic_DNA"/>
</dbReference>
<keyword evidence="3" id="KW-1185">Reference proteome</keyword>
<feature type="transmembrane region" description="Helical" evidence="1">
    <location>
        <begin position="72"/>
        <end position="94"/>
    </location>
</feature>
<feature type="transmembrane region" description="Helical" evidence="1">
    <location>
        <begin position="39"/>
        <end position="60"/>
    </location>
</feature>
<proteinExistence type="predicted"/>
<dbReference type="Proteomes" id="UP000240424">
    <property type="component" value="Unassembled WGS sequence"/>
</dbReference>